<dbReference type="PANTHER" id="PTHR42919:SF8">
    <property type="entry name" value="N-ALPHA-ACETYLTRANSFERASE 50"/>
    <property type="match status" value="1"/>
</dbReference>
<evidence type="ECO:0000259" key="3">
    <source>
        <dbReference type="PROSITE" id="PS51186"/>
    </source>
</evidence>
<accession>D8LRT1</accession>
<dbReference type="STRING" id="2880.D8LRT1"/>
<dbReference type="Proteomes" id="UP000002630">
    <property type="component" value="Linkage Group LG06"/>
</dbReference>
<evidence type="ECO:0000256" key="1">
    <source>
        <dbReference type="ARBA" id="ARBA00022679"/>
    </source>
</evidence>
<dbReference type="InterPro" id="IPR000182">
    <property type="entry name" value="GNAT_dom"/>
</dbReference>
<reference evidence="4 5" key="1">
    <citation type="journal article" date="2010" name="Nature">
        <title>The Ectocarpus genome and the independent evolution of multicellularity in brown algae.</title>
        <authorList>
            <person name="Cock J.M."/>
            <person name="Sterck L."/>
            <person name="Rouze P."/>
            <person name="Scornet D."/>
            <person name="Allen A.E."/>
            <person name="Amoutzias G."/>
            <person name="Anthouard V."/>
            <person name="Artiguenave F."/>
            <person name="Aury J.M."/>
            <person name="Badger J.H."/>
            <person name="Beszteri B."/>
            <person name="Billiau K."/>
            <person name="Bonnet E."/>
            <person name="Bothwell J.H."/>
            <person name="Bowler C."/>
            <person name="Boyen C."/>
            <person name="Brownlee C."/>
            <person name="Carrano C.J."/>
            <person name="Charrier B."/>
            <person name="Cho G.Y."/>
            <person name="Coelho S.M."/>
            <person name="Collen J."/>
            <person name="Corre E."/>
            <person name="Da Silva C."/>
            <person name="Delage L."/>
            <person name="Delaroque N."/>
            <person name="Dittami S.M."/>
            <person name="Doulbeau S."/>
            <person name="Elias M."/>
            <person name="Farnham G."/>
            <person name="Gachon C.M."/>
            <person name="Gschloessl B."/>
            <person name="Heesch S."/>
            <person name="Jabbari K."/>
            <person name="Jubin C."/>
            <person name="Kawai H."/>
            <person name="Kimura K."/>
            <person name="Kloareg B."/>
            <person name="Kupper F.C."/>
            <person name="Lang D."/>
            <person name="Le Bail A."/>
            <person name="Leblanc C."/>
            <person name="Lerouge P."/>
            <person name="Lohr M."/>
            <person name="Lopez P.J."/>
            <person name="Martens C."/>
            <person name="Maumus F."/>
            <person name="Michel G."/>
            <person name="Miranda-Saavedra D."/>
            <person name="Morales J."/>
            <person name="Moreau H."/>
            <person name="Motomura T."/>
            <person name="Nagasato C."/>
            <person name="Napoli C.A."/>
            <person name="Nelson D.R."/>
            <person name="Nyvall-Collen P."/>
            <person name="Peters A.F."/>
            <person name="Pommier C."/>
            <person name="Potin P."/>
            <person name="Poulain J."/>
            <person name="Quesneville H."/>
            <person name="Read B."/>
            <person name="Rensing S.A."/>
            <person name="Ritter A."/>
            <person name="Rousvoal S."/>
            <person name="Samanta M."/>
            <person name="Samson G."/>
            <person name="Schroeder D.C."/>
            <person name="Segurens B."/>
            <person name="Strittmatter M."/>
            <person name="Tonon T."/>
            <person name="Tregear J.W."/>
            <person name="Valentin K."/>
            <person name="von Dassow P."/>
            <person name="Yamagishi T."/>
            <person name="Van de Peer Y."/>
            <person name="Wincker P."/>
        </authorList>
    </citation>
    <scope>NUCLEOTIDE SEQUENCE [LARGE SCALE GENOMIC DNA]</scope>
    <source>
        <strain evidence="5">Ec32 / CCAP1310/4</strain>
    </source>
</reference>
<feature type="domain" description="N-acetyltransferase" evidence="3">
    <location>
        <begin position="44"/>
        <end position="180"/>
    </location>
</feature>
<dbReference type="CDD" id="cd04301">
    <property type="entry name" value="NAT_SF"/>
    <property type="match status" value="1"/>
</dbReference>
<dbReference type="AlphaFoldDB" id="D8LRT1"/>
<dbReference type="Gene3D" id="3.40.630.30">
    <property type="match status" value="1"/>
</dbReference>
<dbReference type="eggNOG" id="KOG3138">
    <property type="taxonomic scope" value="Eukaryota"/>
</dbReference>
<organism evidence="4 5">
    <name type="scientific">Ectocarpus siliculosus</name>
    <name type="common">Brown alga</name>
    <name type="synonym">Conferva siliculosa</name>
    <dbReference type="NCBI Taxonomy" id="2880"/>
    <lineage>
        <taxon>Eukaryota</taxon>
        <taxon>Sar</taxon>
        <taxon>Stramenopiles</taxon>
        <taxon>Ochrophyta</taxon>
        <taxon>PX clade</taxon>
        <taxon>Phaeophyceae</taxon>
        <taxon>Ectocarpales</taxon>
        <taxon>Ectocarpaceae</taxon>
        <taxon>Ectocarpus</taxon>
    </lineage>
</organism>
<evidence type="ECO:0000313" key="4">
    <source>
        <dbReference type="EMBL" id="CBN73848.1"/>
    </source>
</evidence>
<dbReference type="EMBL" id="FN649731">
    <property type="protein sequence ID" value="CBN73848.1"/>
    <property type="molecule type" value="Genomic_DNA"/>
</dbReference>
<dbReference type="PROSITE" id="PS51186">
    <property type="entry name" value="GNAT"/>
    <property type="match status" value="1"/>
</dbReference>
<keyword evidence="5" id="KW-1185">Reference proteome</keyword>
<proteinExistence type="predicted"/>
<keyword evidence="2" id="KW-0012">Acyltransferase</keyword>
<dbReference type="InParanoid" id="D8LRT1"/>
<dbReference type="GO" id="GO:0031415">
    <property type="term" value="C:NatA complex"/>
    <property type="evidence" value="ECO:0007669"/>
    <property type="project" value="TreeGrafter"/>
</dbReference>
<dbReference type="OrthoDB" id="206706at2759"/>
<dbReference type="GO" id="GO:0016747">
    <property type="term" value="F:acyltransferase activity, transferring groups other than amino-acyl groups"/>
    <property type="evidence" value="ECO:0007669"/>
    <property type="project" value="InterPro"/>
</dbReference>
<keyword evidence="1" id="KW-0808">Transferase</keyword>
<dbReference type="GO" id="GO:0007064">
    <property type="term" value="P:mitotic sister chromatid cohesion"/>
    <property type="evidence" value="ECO:0007669"/>
    <property type="project" value="TreeGrafter"/>
</dbReference>
<evidence type="ECO:0000313" key="5">
    <source>
        <dbReference type="Proteomes" id="UP000002630"/>
    </source>
</evidence>
<dbReference type="EMBL" id="FN648926">
    <property type="protein sequence ID" value="CBN73848.1"/>
    <property type="molecule type" value="Genomic_DNA"/>
</dbReference>
<dbReference type="InterPro" id="IPR016181">
    <property type="entry name" value="Acyl_CoA_acyltransferase"/>
</dbReference>
<dbReference type="Pfam" id="PF00583">
    <property type="entry name" value="Acetyltransf_1"/>
    <property type="match status" value="1"/>
</dbReference>
<dbReference type="InterPro" id="IPR051556">
    <property type="entry name" value="N-term/lysine_N-AcTrnsfr"/>
</dbReference>
<dbReference type="OMA" id="YHRILTY"/>
<protein>
    <recommendedName>
        <fullName evidence="3">N-acetyltransferase domain-containing protein</fullName>
    </recommendedName>
</protein>
<name>D8LRT1_ECTSI</name>
<evidence type="ECO:0000256" key="2">
    <source>
        <dbReference type="ARBA" id="ARBA00023315"/>
    </source>
</evidence>
<gene>
    <name evidence="4" type="ORF">Esi_0007_0151</name>
</gene>
<sequence length="180" mass="20585">MKAYRQRQRQRLQPHTRNLGGRAILWERSLPAREMVTTSCGRSISYGNITTANVNQLRKMNASLFPVRYPDQFYADIPDANPDFNQLVYVDNVAVGAVCCRIEPPKSPGGHDSLYIMTLGVLATWRRRNIGTHLLRRVLESLPRHPSVKEVYLHVQTNNDEAVGFYKVKWQEMCVSGVLD</sequence>
<dbReference type="PANTHER" id="PTHR42919">
    <property type="entry name" value="N-ALPHA-ACETYLTRANSFERASE"/>
    <property type="match status" value="1"/>
</dbReference>
<dbReference type="SUPFAM" id="SSF55729">
    <property type="entry name" value="Acyl-CoA N-acyltransferases (Nat)"/>
    <property type="match status" value="1"/>
</dbReference>